<organism evidence="2 3">
    <name type="scientific">Moorena bouillonii PNG</name>
    <dbReference type="NCBI Taxonomy" id="568701"/>
    <lineage>
        <taxon>Bacteria</taxon>
        <taxon>Bacillati</taxon>
        <taxon>Cyanobacteriota</taxon>
        <taxon>Cyanophyceae</taxon>
        <taxon>Coleofasciculales</taxon>
        <taxon>Coleofasciculaceae</taxon>
        <taxon>Moorena</taxon>
    </lineage>
</organism>
<name>A0A1U7MZS9_9CYAN</name>
<dbReference type="Proteomes" id="UP000186657">
    <property type="component" value="Unassembled WGS sequence"/>
</dbReference>
<evidence type="ECO:0000313" key="2">
    <source>
        <dbReference type="EMBL" id="OLT59213.1"/>
    </source>
</evidence>
<dbReference type="AlphaFoldDB" id="A0A1U7MZS9"/>
<sequence>MRESQEDQEMGRWGDGEMGRWGDGESDQQLVLQDRNGAFSVGVKTSHLVAPPLSIGDFS</sequence>
<protein>
    <submittedName>
        <fullName evidence="2">Uncharacterized protein</fullName>
    </submittedName>
</protein>
<accession>A0A1U7MZS9</accession>
<keyword evidence="3" id="KW-1185">Reference proteome</keyword>
<gene>
    <name evidence="2" type="ORF">BJP37_09330</name>
</gene>
<reference evidence="2 3" key="1">
    <citation type="submission" date="2016-10" db="EMBL/GenBank/DDBJ databases">
        <title>Comparative genomics uncovers the prolific and rare metabolic potential of the cyanobacterial genus Moorea.</title>
        <authorList>
            <person name="Leao T."/>
            <person name="Castelao G."/>
            <person name="Korobeynikov A."/>
            <person name="Monroe E.A."/>
            <person name="Podell S."/>
            <person name="Glukhov E."/>
            <person name="Allen E."/>
            <person name="Gerwick W.H."/>
            <person name="Gerwick L."/>
        </authorList>
    </citation>
    <scope>NUCLEOTIDE SEQUENCE [LARGE SCALE GENOMIC DNA]</scope>
    <source>
        <strain evidence="2 3">PNG5-198</strain>
    </source>
</reference>
<evidence type="ECO:0000313" key="3">
    <source>
        <dbReference type="Proteomes" id="UP000186657"/>
    </source>
</evidence>
<comment type="caution">
    <text evidence="2">The sequence shown here is derived from an EMBL/GenBank/DDBJ whole genome shotgun (WGS) entry which is preliminary data.</text>
</comment>
<feature type="region of interest" description="Disordered" evidence="1">
    <location>
        <begin position="1"/>
        <end position="26"/>
    </location>
</feature>
<proteinExistence type="predicted"/>
<evidence type="ECO:0000256" key="1">
    <source>
        <dbReference type="SAM" id="MobiDB-lite"/>
    </source>
</evidence>
<dbReference type="EMBL" id="MKZS01000001">
    <property type="protein sequence ID" value="OLT59213.1"/>
    <property type="molecule type" value="Genomic_DNA"/>
</dbReference>
<feature type="compositionally biased region" description="Basic and acidic residues" evidence="1">
    <location>
        <begin position="1"/>
        <end position="23"/>
    </location>
</feature>